<gene>
    <name evidence="1" type="ORF">DPMN_084529</name>
</gene>
<reference evidence="1" key="1">
    <citation type="journal article" date="2019" name="bioRxiv">
        <title>The Genome of the Zebra Mussel, Dreissena polymorpha: A Resource for Invasive Species Research.</title>
        <authorList>
            <person name="McCartney M.A."/>
            <person name="Auch B."/>
            <person name="Kono T."/>
            <person name="Mallez S."/>
            <person name="Zhang Y."/>
            <person name="Obille A."/>
            <person name="Becker A."/>
            <person name="Abrahante J.E."/>
            <person name="Garbe J."/>
            <person name="Badalamenti J.P."/>
            <person name="Herman A."/>
            <person name="Mangelson H."/>
            <person name="Liachko I."/>
            <person name="Sullivan S."/>
            <person name="Sone E.D."/>
            <person name="Koren S."/>
            <person name="Silverstein K.A.T."/>
            <person name="Beckman K.B."/>
            <person name="Gohl D.M."/>
        </authorList>
    </citation>
    <scope>NUCLEOTIDE SEQUENCE</scope>
    <source>
        <strain evidence="1">Duluth1</strain>
        <tissue evidence="1">Whole animal</tissue>
    </source>
</reference>
<evidence type="ECO:0000313" key="1">
    <source>
        <dbReference type="EMBL" id="KAH3697044.1"/>
    </source>
</evidence>
<protein>
    <submittedName>
        <fullName evidence="1">Uncharacterized protein</fullName>
    </submittedName>
</protein>
<comment type="caution">
    <text evidence="1">The sequence shown here is derived from an EMBL/GenBank/DDBJ whole genome shotgun (WGS) entry which is preliminary data.</text>
</comment>
<accession>A0A9D4BJG6</accession>
<dbReference type="EMBL" id="JAIWYP010000016">
    <property type="protein sequence ID" value="KAH3697044.1"/>
    <property type="molecule type" value="Genomic_DNA"/>
</dbReference>
<organism evidence="1 2">
    <name type="scientific">Dreissena polymorpha</name>
    <name type="common">Zebra mussel</name>
    <name type="synonym">Mytilus polymorpha</name>
    <dbReference type="NCBI Taxonomy" id="45954"/>
    <lineage>
        <taxon>Eukaryota</taxon>
        <taxon>Metazoa</taxon>
        <taxon>Spiralia</taxon>
        <taxon>Lophotrochozoa</taxon>
        <taxon>Mollusca</taxon>
        <taxon>Bivalvia</taxon>
        <taxon>Autobranchia</taxon>
        <taxon>Heteroconchia</taxon>
        <taxon>Euheterodonta</taxon>
        <taxon>Imparidentia</taxon>
        <taxon>Neoheterodontei</taxon>
        <taxon>Myida</taxon>
        <taxon>Dreissenoidea</taxon>
        <taxon>Dreissenidae</taxon>
        <taxon>Dreissena</taxon>
    </lineage>
</organism>
<keyword evidence="2" id="KW-1185">Reference proteome</keyword>
<dbReference type="Proteomes" id="UP000828390">
    <property type="component" value="Unassembled WGS sequence"/>
</dbReference>
<evidence type="ECO:0000313" key="2">
    <source>
        <dbReference type="Proteomes" id="UP000828390"/>
    </source>
</evidence>
<dbReference type="AlphaFoldDB" id="A0A9D4BJG6"/>
<reference evidence="1" key="2">
    <citation type="submission" date="2020-11" db="EMBL/GenBank/DDBJ databases">
        <authorList>
            <person name="McCartney M.A."/>
            <person name="Auch B."/>
            <person name="Kono T."/>
            <person name="Mallez S."/>
            <person name="Becker A."/>
            <person name="Gohl D.M."/>
            <person name="Silverstein K.A.T."/>
            <person name="Koren S."/>
            <person name="Bechman K.B."/>
            <person name="Herman A."/>
            <person name="Abrahante J.E."/>
            <person name="Garbe J."/>
        </authorList>
    </citation>
    <scope>NUCLEOTIDE SEQUENCE</scope>
    <source>
        <strain evidence="1">Duluth1</strain>
        <tissue evidence="1">Whole animal</tissue>
    </source>
</reference>
<proteinExistence type="predicted"/>
<name>A0A9D4BJG6_DREPO</name>
<sequence length="64" mass="7531">MRKQTKKISGWHRRTNTQAGRAELGFYMLISFLRGKAVTVDLRIQLVSEHALARGHRRKFKEIH</sequence>